<dbReference type="GO" id="GO:0046872">
    <property type="term" value="F:metal ion binding"/>
    <property type="evidence" value="ECO:0007669"/>
    <property type="project" value="UniProtKB-KW"/>
</dbReference>
<evidence type="ECO:0000313" key="5">
    <source>
        <dbReference type="EMBL" id="PJE77981.1"/>
    </source>
</evidence>
<gene>
    <name evidence="5" type="ORF">CI610_03089</name>
</gene>
<reference evidence="5" key="1">
    <citation type="journal article" date="2017" name="Appl. Environ. Microbiol.">
        <title>Molecular characterization of an Endozoicomonas-like organism causing infection in king scallop Pecten maximus L.</title>
        <authorList>
            <person name="Cano I."/>
            <person name="van Aerle R."/>
            <person name="Ross S."/>
            <person name="Verner-Jeffreys D.W."/>
            <person name="Paley R.K."/>
            <person name="Rimmer G."/>
            <person name="Ryder D."/>
            <person name="Hooper P."/>
            <person name="Stone D."/>
            <person name="Feist S.W."/>
        </authorList>
    </citation>
    <scope>NUCLEOTIDE SEQUENCE</scope>
</reference>
<dbReference type="PANTHER" id="PTHR23080:SF141">
    <property type="entry name" value="TRANSPOSASE HELIX-TURN-HELIX DOMAIN-CONTAINING PROTEIN"/>
    <property type="match status" value="1"/>
</dbReference>
<evidence type="ECO:0000259" key="4">
    <source>
        <dbReference type="Pfam" id="PF13613"/>
    </source>
</evidence>
<feature type="domain" description="DDE Tnp4" evidence="3">
    <location>
        <begin position="172"/>
        <end position="334"/>
    </location>
</feature>
<evidence type="ECO:0000256" key="2">
    <source>
        <dbReference type="ARBA" id="ARBA00022723"/>
    </source>
</evidence>
<dbReference type="PANTHER" id="PTHR23080">
    <property type="entry name" value="THAP DOMAIN PROTEIN"/>
    <property type="match status" value="1"/>
</dbReference>
<dbReference type="Pfam" id="PF13613">
    <property type="entry name" value="HTH_Tnp_4"/>
    <property type="match status" value="1"/>
</dbReference>
<evidence type="ECO:0000259" key="3">
    <source>
        <dbReference type="Pfam" id="PF13359"/>
    </source>
</evidence>
<comment type="cofactor">
    <cofactor evidence="1">
        <name>a divalent metal cation</name>
        <dbReference type="ChEBI" id="CHEBI:60240"/>
    </cofactor>
</comment>
<dbReference type="EMBL" id="NSIT01000305">
    <property type="protein sequence ID" value="PJE77981.1"/>
    <property type="molecule type" value="Genomic_DNA"/>
</dbReference>
<evidence type="ECO:0000256" key="1">
    <source>
        <dbReference type="ARBA" id="ARBA00001968"/>
    </source>
</evidence>
<dbReference type="Pfam" id="PF13359">
    <property type="entry name" value="DDE_Tnp_4"/>
    <property type="match status" value="1"/>
</dbReference>
<protein>
    <recommendedName>
        <fullName evidence="6">Transposase IS4-like domain-containing protein</fullName>
    </recommendedName>
</protein>
<dbReference type="AlphaFoldDB" id="A0A2H9T453"/>
<accession>A0A2H9T453</accession>
<proteinExistence type="predicted"/>
<dbReference type="InterPro" id="IPR027805">
    <property type="entry name" value="Transposase_HTH_dom"/>
</dbReference>
<sequence>MPTPSVGDSVIIESEAEIMTNTQHVENDQCQSFSDMSVQCEIQGGRQGYSIENYRSCPKMLKYYTGFDDYDHFMLFFNILGPAAHDLQFKSSVLSPENQLFLTLMKLRRATENIELGHLFHISETTVSTLLNVWINFLYFQLKELDIWPSRDIVDEHMPENFSQFSNKRIILDATEIPIQKQCNINTQSATFSSYKNKNTLKTMVGCTPKGAISYISDAYGGSASDRQIIERSRLLHDRSMFDSGDSIMADRGIMVQDLFASRDVKVNTPTMLKGKSQLDAEDVVRDRRIASKRIHVERVIGLAKTFKILNSNLSHSKVALGSRILYICFVIQNFRQSIVS</sequence>
<feature type="domain" description="Transposase Helix-turn-helix" evidence="4">
    <location>
        <begin position="94"/>
        <end position="143"/>
    </location>
</feature>
<organism evidence="5">
    <name type="scientific">invertebrate metagenome</name>
    <dbReference type="NCBI Taxonomy" id="1711999"/>
    <lineage>
        <taxon>unclassified sequences</taxon>
        <taxon>metagenomes</taxon>
        <taxon>organismal metagenomes</taxon>
    </lineage>
</organism>
<evidence type="ECO:0008006" key="6">
    <source>
        <dbReference type="Google" id="ProtNLM"/>
    </source>
</evidence>
<dbReference type="InterPro" id="IPR027806">
    <property type="entry name" value="HARBI1_dom"/>
</dbReference>
<name>A0A2H9T453_9ZZZZ</name>
<keyword evidence="2" id="KW-0479">Metal-binding</keyword>
<comment type="caution">
    <text evidence="5">The sequence shown here is derived from an EMBL/GenBank/DDBJ whole genome shotgun (WGS) entry which is preliminary data.</text>
</comment>